<keyword evidence="2" id="KW-0804">Transcription</keyword>
<feature type="domain" description="HTH araC/xylS-type" evidence="3">
    <location>
        <begin position="222"/>
        <end position="320"/>
    </location>
</feature>
<evidence type="ECO:0000256" key="2">
    <source>
        <dbReference type="ARBA" id="ARBA00023163"/>
    </source>
</evidence>
<sequence length="328" mass="38234">MDNIIKEMYEPCLFQSGFFRDEKKNNCYKREGICYTLDQEKGRGSYWVYTYKNLFAVSILDFELTEDWLLEFRQPRFLSISYIESVSAEQLSPCRRLLCSGLRSHYGNGELFRALYHKNVPMRCVSIEIMPEYYEDYLQQRYPDEYASPQDAFLNLDQSMNAPELIFLFNQIMHFYGDGISAGLFYESKVAESISLIVQKMKQSTSARLFTPISAQDQERLAQVTAYIDHHYADEIHVATLAKIACMGTTKLKYTFKKIYQSTIFDYVIKKRVNKAKKLLEATDLSIQQIAGIVGYKKPGSLTEVFHRQTGMTPRDYRKWAVTIANNR</sequence>
<dbReference type="InterPro" id="IPR009057">
    <property type="entry name" value="Homeodomain-like_sf"/>
</dbReference>
<keyword evidence="5" id="KW-1185">Reference proteome</keyword>
<evidence type="ECO:0000256" key="1">
    <source>
        <dbReference type="ARBA" id="ARBA00023015"/>
    </source>
</evidence>
<evidence type="ECO:0000313" key="4">
    <source>
        <dbReference type="EMBL" id="MFD2693756.1"/>
    </source>
</evidence>
<dbReference type="InterPro" id="IPR053142">
    <property type="entry name" value="PchR_regulatory_protein"/>
</dbReference>
<dbReference type="Proteomes" id="UP001597399">
    <property type="component" value="Unassembled WGS sequence"/>
</dbReference>
<protein>
    <submittedName>
        <fullName evidence="4">Helix-turn-helix domain-containing protein</fullName>
    </submittedName>
</protein>
<dbReference type="Gene3D" id="1.10.10.60">
    <property type="entry name" value="Homeodomain-like"/>
    <property type="match status" value="2"/>
</dbReference>
<keyword evidence="1" id="KW-0805">Transcription regulation</keyword>
<dbReference type="PROSITE" id="PS01124">
    <property type="entry name" value="HTH_ARAC_FAMILY_2"/>
    <property type="match status" value="1"/>
</dbReference>
<dbReference type="PANTHER" id="PTHR47893">
    <property type="entry name" value="REGULATORY PROTEIN PCHR"/>
    <property type="match status" value="1"/>
</dbReference>
<dbReference type="Pfam" id="PF12833">
    <property type="entry name" value="HTH_18"/>
    <property type="match status" value="1"/>
</dbReference>
<dbReference type="SUPFAM" id="SSF46689">
    <property type="entry name" value="Homeodomain-like"/>
    <property type="match status" value="2"/>
</dbReference>
<dbReference type="PANTHER" id="PTHR47893:SF1">
    <property type="entry name" value="REGULATORY PROTEIN PCHR"/>
    <property type="match status" value="1"/>
</dbReference>
<evidence type="ECO:0000259" key="3">
    <source>
        <dbReference type="PROSITE" id="PS01124"/>
    </source>
</evidence>
<organism evidence="4 5">
    <name type="scientific">Sporolactobacillus shoreicorticis</name>
    <dbReference type="NCBI Taxonomy" id="1923877"/>
    <lineage>
        <taxon>Bacteria</taxon>
        <taxon>Bacillati</taxon>
        <taxon>Bacillota</taxon>
        <taxon>Bacilli</taxon>
        <taxon>Bacillales</taxon>
        <taxon>Sporolactobacillaceae</taxon>
        <taxon>Sporolactobacillus</taxon>
    </lineage>
</organism>
<dbReference type="RefSeq" id="WP_253065598.1">
    <property type="nucleotide sequence ID" value="NZ_JAMXWM010000051.1"/>
</dbReference>
<dbReference type="EMBL" id="JBHUMQ010000020">
    <property type="protein sequence ID" value="MFD2693756.1"/>
    <property type="molecule type" value="Genomic_DNA"/>
</dbReference>
<proteinExistence type="predicted"/>
<comment type="caution">
    <text evidence="4">The sequence shown here is derived from an EMBL/GenBank/DDBJ whole genome shotgun (WGS) entry which is preliminary data.</text>
</comment>
<gene>
    <name evidence="4" type="ORF">ACFSUE_08995</name>
</gene>
<evidence type="ECO:0000313" key="5">
    <source>
        <dbReference type="Proteomes" id="UP001597399"/>
    </source>
</evidence>
<dbReference type="SMART" id="SM00342">
    <property type="entry name" value="HTH_ARAC"/>
    <property type="match status" value="1"/>
</dbReference>
<name>A0ABW5S1X0_9BACL</name>
<reference evidence="5" key="1">
    <citation type="journal article" date="2019" name="Int. J. Syst. Evol. Microbiol.">
        <title>The Global Catalogue of Microorganisms (GCM) 10K type strain sequencing project: providing services to taxonomists for standard genome sequencing and annotation.</title>
        <authorList>
            <consortium name="The Broad Institute Genomics Platform"/>
            <consortium name="The Broad Institute Genome Sequencing Center for Infectious Disease"/>
            <person name="Wu L."/>
            <person name="Ma J."/>
        </authorList>
    </citation>
    <scope>NUCLEOTIDE SEQUENCE [LARGE SCALE GENOMIC DNA]</scope>
    <source>
        <strain evidence="5">TISTR 2466</strain>
    </source>
</reference>
<accession>A0ABW5S1X0</accession>
<dbReference type="InterPro" id="IPR018060">
    <property type="entry name" value="HTH_AraC"/>
</dbReference>